<dbReference type="EMBL" id="AONC01000085">
    <property type="protein sequence ID" value="EXJ12618.1"/>
    <property type="molecule type" value="Genomic_DNA"/>
</dbReference>
<dbReference type="Gene3D" id="3.40.190.10">
    <property type="entry name" value="Periplasmic binding protein-like II"/>
    <property type="match status" value="2"/>
</dbReference>
<dbReference type="eggNOG" id="COG3221">
    <property type="taxonomic scope" value="Bacteria"/>
</dbReference>
<dbReference type="PANTHER" id="PTHR35841:SF1">
    <property type="entry name" value="PHOSPHONATES-BINDING PERIPLASMIC PROTEIN"/>
    <property type="match status" value="1"/>
</dbReference>
<comment type="caution">
    <text evidence="2">The sequence shown here is derived from an EMBL/GenBank/DDBJ whole genome shotgun (WGS) entry which is preliminary data.</text>
</comment>
<dbReference type="RefSeq" id="WP_052348320.1">
    <property type="nucleotide sequence ID" value="NZ_AONC01000085.1"/>
</dbReference>
<reference evidence="2 3" key="1">
    <citation type="submission" date="2012-11" db="EMBL/GenBank/DDBJ databases">
        <title>Genome assembly of Thiorhodococcus sp. AK35.</title>
        <authorList>
            <person name="Nupur N."/>
            <person name="Khatri I."/>
            <person name="Subramanian S."/>
            <person name="Pinnaka A."/>
        </authorList>
    </citation>
    <scope>NUCLEOTIDE SEQUENCE [LARGE SCALE GENOMIC DNA]</scope>
    <source>
        <strain evidence="2 3">AK35</strain>
    </source>
</reference>
<protein>
    <submittedName>
        <fullName evidence="2">Phosphate-binding protein</fullName>
    </submittedName>
</protein>
<dbReference type="PROSITE" id="PS51257">
    <property type="entry name" value="PROKAR_LIPOPROTEIN"/>
    <property type="match status" value="1"/>
</dbReference>
<feature type="chain" id="PRO_5004929881" evidence="1">
    <location>
        <begin position="23"/>
        <end position="302"/>
    </location>
</feature>
<evidence type="ECO:0000313" key="2">
    <source>
        <dbReference type="EMBL" id="EXJ12618.1"/>
    </source>
</evidence>
<dbReference type="PANTHER" id="PTHR35841">
    <property type="entry name" value="PHOSPHONATES-BINDING PERIPLASMIC PROTEIN"/>
    <property type="match status" value="1"/>
</dbReference>
<organism evidence="2 3">
    <name type="scientific">Imhoffiella purpurea</name>
    <dbReference type="NCBI Taxonomy" id="1249627"/>
    <lineage>
        <taxon>Bacteria</taxon>
        <taxon>Pseudomonadati</taxon>
        <taxon>Pseudomonadota</taxon>
        <taxon>Gammaproteobacteria</taxon>
        <taxon>Chromatiales</taxon>
        <taxon>Chromatiaceae</taxon>
        <taxon>Imhoffiella</taxon>
    </lineage>
</organism>
<gene>
    <name evidence="2" type="ORF">D779_4036</name>
</gene>
<evidence type="ECO:0000256" key="1">
    <source>
        <dbReference type="SAM" id="SignalP"/>
    </source>
</evidence>
<dbReference type="STRING" id="1249627.D779_4036"/>
<keyword evidence="1" id="KW-0732">Signal</keyword>
<dbReference type="AlphaFoldDB" id="W9UZF1"/>
<dbReference type="SUPFAM" id="SSF53850">
    <property type="entry name" value="Periplasmic binding protein-like II"/>
    <property type="match status" value="1"/>
</dbReference>
<dbReference type="OrthoDB" id="225238at2"/>
<feature type="signal peptide" evidence="1">
    <location>
        <begin position="1"/>
        <end position="22"/>
    </location>
</feature>
<name>W9UZF1_9GAMM</name>
<evidence type="ECO:0000313" key="3">
    <source>
        <dbReference type="Proteomes" id="UP000019460"/>
    </source>
</evidence>
<keyword evidence="3" id="KW-1185">Reference proteome</keyword>
<dbReference type="Proteomes" id="UP000019460">
    <property type="component" value="Unassembled WGS sequence"/>
</dbReference>
<dbReference type="Pfam" id="PF12974">
    <property type="entry name" value="Phosphonate-bd"/>
    <property type="match status" value="1"/>
</dbReference>
<accession>W9UZF1</accession>
<proteinExistence type="predicted"/>
<sequence>MRPILPIALVLCCAVWSVAACAEASFRLGVINERPDRPSDALKQYGPLNDYLSRRLAERDILVGDLFIGQDLDEMAAAIERGEVDALAEGVMPTLSIRRRSGTILPTLLLWRKGQRQYHAVFFARRDSAIQGLQDLRGRRIVFESPRSTSAYFLPLASMRAQGLHLTPSGAPSSDPARVRYLFAGSELNQAYWVQAGRADAGAFNNGDWERIPASVRQELRIFGRTRSVLRWLLSFSTGLDVRIREAVIRVFLDMPEEAEGRVALEAAARIARIERLTDADRADLDYWSDVLGRLDRPDDAD</sequence>